<dbReference type="Proteomes" id="UP000886998">
    <property type="component" value="Unassembled WGS sequence"/>
</dbReference>
<dbReference type="GO" id="GO:0032204">
    <property type="term" value="P:regulation of telomere maintenance"/>
    <property type="evidence" value="ECO:0007669"/>
    <property type="project" value="TreeGrafter"/>
</dbReference>
<name>A0A8X6XUY7_9ARAC</name>
<dbReference type="PANTHER" id="PTHR13413">
    <property type="entry name" value="YLP MOTIF CONTAINING PROTEIN NUCLEAR PROTEIN ZAP"/>
    <property type="match status" value="1"/>
</dbReference>
<dbReference type="OrthoDB" id="6436969at2759"/>
<organism evidence="1 2">
    <name type="scientific">Trichonephila inaurata madagascariensis</name>
    <dbReference type="NCBI Taxonomy" id="2747483"/>
    <lineage>
        <taxon>Eukaryota</taxon>
        <taxon>Metazoa</taxon>
        <taxon>Ecdysozoa</taxon>
        <taxon>Arthropoda</taxon>
        <taxon>Chelicerata</taxon>
        <taxon>Arachnida</taxon>
        <taxon>Araneae</taxon>
        <taxon>Araneomorphae</taxon>
        <taxon>Entelegynae</taxon>
        <taxon>Araneoidea</taxon>
        <taxon>Nephilidae</taxon>
        <taxon>Trichonephila</taxon>
        <taxon>Trichonephila inaurata</taxon>
    </lineage>
</organism>
<dbReference type="PANTHER" id="PTHR13413:SF0">
    <property type="entry name" value="YLP MOTIF-CONTAINING PROTEIN 1"/>
    <property type="match status" value="1"/>
</dbReference>
<dbReference type="GO" id="GO:0005634">
    <property type="term" value="C:nucleus"/>
    <property type="evidence" value="ECO:0007669"/>
    <property type="project" value="InterPro"/>
</dbReference>
<dbReference type="AlphaFoldDB" id="A0A8X6XUY7"/>
<evidence type="ECO:0000313" key="2">
    <source>
        <dbReference type="Proteomes" id="UP000886998"/>
    </source>
</evidence>
<sequence length="96" mass="11435">MNKHALSKFVLLDQLDGLRVSKKKHSSMEDYLQLPDDYEERKCEPGKKRVRWADLEQRKELERLRDIGFVVGQTDWNKMTDPSPHADRALTRTKYF</sequence>
<keyword evidence="2" id="KW-1185">Reference proteome</keyword>
<comment type="caution">
    <text evidence="1">The sequence shown here is derived from an EMBL/GenBank/DDBJ whole genome shotgun (WGS) entry which is preliminary data.</text>
</comment>
<evidence type="ECO:0000313" key="1">
    <source>
        <dbReference type="EMBL" id="GFY60039.1"/>
    </source>
</evidence>
<reference evidence="1" key="1">
    <citation type="submission" date="2020-08" db="EMBL/GenBank/DDBJ databases">
        <title>Multicomponent nature underlies the extraordinary mechanical properties of spider dragline silk.</title>
        <authorList>
            <person name="Kono N."/>
            <person name="Nakamura H."/>
            <person name="Mori M."/>
            <person name="Yoshida Y."/>
            <person name="Ohtoshi R."/>
            <person name="Malay A.D."/>
            <person name="Moran D.A.P."/>
            <person name="Tomita M."/>
            <person name="Numata K."/>
            <person name="Arakawa K."/>
        </authorList>
    </citation>
    <scope>NUCLEOTIDE SEQUENCE</scope>
</reference>
<gene>
    <name evidence="1" type="primary">Ylpm1</name>
    <name evidence="1" type="ORF">TNIN_455461</name>
</gene>
<dbReference type="InterPro" id="IPR026314">
    <property type="entry name" value="YLP_motif_con_p1"/>
</dbReference>
<protein>
    <submittedName>
        <fullName evidence="1">YLP motif-containing protein 1</fullName>
    </submittedName>
</protein>
<accession>A0A8X6XUY7</accession>
<proteinExistence type="predicted"/>
<dbReference type="EMBL" id="BMAV01012941">
    <property type="protein sequence ID" value="GFY60039.1"/>
    <property type="molecule type" value="Genomic_DNA"/>
</dbReference>